<keyword evidence="2" id="KW-0677">Repeat</keyword>
<dbReference type="PROSITE" id="PS51450">
    <property type="entry name" value="LRR"/>
    <property type="match status" value="1"/>
</dbReference>
<dbReference type="GeneID" id="89946486"/>
<dbReference type="SMART" id="SM00369">
    <property type="entry name" value="LRR_TYP"/>
    <property type="match status" value="4"/>
</dbReference>
<dbReference type="GO" id="GO:0005737">
    <property type="term" value="C:cytoplasm"/>
    <property type="evidence" value="ECO:0007669"/>
    <property type="project" value="TreeGrafter"/>
</dbReference>
<dbReference type="Gene3D" id="3.80.10.10">
    <property type="entry name" value="Ribonuclease Inhibitor"/>
    <property type="match status" value="1"/>
</dbReference>
<dbReference type="InterPro" id="IPR050216">
    <property type="entry name" value="LRR_domain-containing"/>
</dbReference>
<accession>A0AAN7DEN6</accession>
<comment type="caution">
    <text evidence="3">The sequence shown here is derived from an EMBL/GenBank/DDBJ whole genome shotgun (WGS) entry which is preliminary data.</text>
</comment>
<dbReference type="PANTHER" id="PTHR48051:SF46">
    <property type="entry name" value="LEUCINE RICH REPEAT-CONTAINING DOMAIN PROTEIN"/>
    <property type="match status" value="1"/>
</dbReference>
<gene>
    <name evidence="3" type="ORF">ATC70_002784</name>
</gene>
<evidence type="ECO:0000256" key="2">
    <source>
        <dbReference type="ARBA" id="ARBA00022737"/>
    </source>
</evidence>
<dbReference type="Proteomes" id="UP001304243">
    <property type="component" value="Unassembled WGS sequence"/>
</dbReference>
<name>A0AAN7DEN6_9FUNG</name>
<dbReference type="EMBL" id="JASEJX010000015">
    <property type="protein sequence ID" value="KAK4515174.1"/>
    <property type="molecule type" value="Genomic_DNA"/>
</dbReference>
<evidence type="ECO:0000313" key="4">
    <source>
        <dbReference type="Proteomes" id="UP001304243"/>
    </source>
</evidence>
<dbReference type="PANTHER" id="PTHR48051">
    <property type="match status" value="1"/>
</dbReference>
<keyword evidence="4" id="KW-1185">Reference proteome</keyword>
<dbReference type="SUPFAM" id="SSF52058">
    <property type="entry name" value="L domain-like"/>
    <property type="match status" value="1"/>
</dbReference>
<dbReference type="InterPro" id="IPR001611">
    <property type="entry name" value="Leu-rich_rpt"/>
</dbReference>
<organism evidence="3 4">
    <name type="scientific">Mucor velutinosus</name>
    <dbReference type="NCBI Taxonomy" id="708070"/>
    <lineage>
        <taxon>Eukaryota</taxon>
        <taxon>Fungi</taxon>
        <taxon>Fungi incertae sedis</taxon>
        <taxon>Mucoromycota</taxon>
        <taxon>Mucoromycotina</taxon>
        <taxon>Mucoromycetes</taxon>
        <taxon>Mucorales</taxon>
        <taxon>Mucorineae</taxon>
        <taxon>Mucoraceae</taxon>
        <taxon>Mucor</taxon>
    </lineage>
</organism>
<dbReference type="InterPro" id="IPR003591">
    <property type="entry name" value="Leu-rich_rpt_typical-subtyp"/>
</dbReference>
<protein>
    <recommendedName>
        <fullName evidence="5">Leucine-rich repeat protein</fullName>
    </recommendedName>
</protein>
<dbReference type="Pfam" id="PF13855">
    <property type="entry name" value="LRR_8"/>
    <property type="match status" value="2"/>
</dbReference>
<evidence type="ECO:0000256" key="1">
    <source>
        <dbReference type="ARBA" id="ARBA00022614"/>
    </source>
</evidence>
<keyword evidence="1" id="KW-0433">Leucine-rich repeat</keyword>
<evidence type="ECO:0000313" key="3">
    <source>
        <dbReference type="EMBL" id="KAK4515174.1"/>
    </source>
</evidence>
<dbReference type="AlphaFoldDB" id="A0AAN7DEN6"/>
<evidence type="ECO:0008006" key="5">
    <source>
        <dbReference type="Google" id="ProtNLM"/>
    </source>
</evidence>
<sequence length="515" mass="58083">MGQTESKIKGSFTFAYLHYHSHTGTVAKTHKDSDDNYDYFDQDILLTHPELYGLRSQYPFLQSPAAALPSTSMTSLDSTVTMTNRKFHERPDSGYMSPSCDESMQLANDLDYIDTTYYSPMVSEYCYPSTGDDTPYKCIGEPTEASAHSGAKHVISFTDVMLSSPDKTLQEVYLPCRSIYKLSPNMAMLTMIRKLDLSSNYLTELPESIGYMQQLEALSVAKNRIKALPDTIGYLSNLSELDASYNELEHITSCIGYLEKLKTLSLAYNQITHLPTDVSGLVGLISLDLTRNPLRVLPAEISKLPFLRRMRLEECPFDSDLTYPLRHNAPSLVEICARTVIRKQIKIDQHPYLPQHMVEYIKSAKTCTSCHGPYYESFVLRGRLMEKTDVHIPLEYTLCSAHWSDADDRILSMFSAQPDTGSQVAHLPYRPMLPCPPKQAMERLAALTRRPRHASTSTAANPTANLLSESNVDTVIVEDRDVRLVPAPKFHLEHQLTKSSLARLASKLKRTNLSW</sequence>
<reference evidence="3 4" key="1">
    <citation type="submission" date="2022-11" db="EMBL/GenBank/DDBJ databases">
        <title>Mucor velutinosus strain NIH1002 WGS.</title>
        <authorList>
            <person name="Subramanian P."/>
            <person name="Mullikin J.C."/>
            <person name="Segre J.A."/>
            <person name="Zelazny A.M."/>
        </authorList>
    </citation>
    <scope>NUCLEOTIDE SEQUENCE [LARGE SCALE GENOMIC DNA]</scope>
    <source>
        <strain evidence="3 4">NIH1002</strain>
    </source>
</reference>
<proteinExistence type="predicted"/>
<dbReference type="RefSeq" id="XP_064681840.1">
    <property type="nucleotide sequence ID" value="XM_064822154.1"/>
</dbReference>
<dbReference type="SMART" id="SM00364">
    <property type="entry name" value="LRR_BAC"/>
    <property type="match status" value="5"/>
</dbReference>
<dbReference type="InterPro" id="IPR032675">
    <property type="entry name" value="LRR_dom_sf"/>
</dbReference>